<dbReference type="Proteomes" id="UP000540787">
    <property type="component" value="Unassembled WGS sequence"/>
</dbReference>
<dbReference type="EMBL" id="JACHBX010000003">
    <property type="protein sequence ID" value="MBB6135122.1"/>
    <property type="molecule type" value="Genomic_DNA"/>
</dbReference>
<gene>
    <name evidence="1" type="ORF">HD842_003280</name>
</gene>
<accession>A0A7W9X250</accession>
<evidence type="ECO:0000313" key="2">
    <source>
        <dbReference type="Proteomes" id="UP000540787"/>
    </source>
</evidence>
<organism evidence="1 2">
    <name type="scientific">Massilia aurea</name>
    <dbReference type="NCBI Taxonomy" id="373040"/>
    <lineage>
        <taxon>Bacteria</taxon>
        <taxon>Pseudomonadati</taxon>
        <taxon>Pseudomonadota</taxon>
        <taxon>Betaproteobacteria</taxon>
        <taxon>Burkholderiales</taxon>
        <taxon>Oxalobacteraceae</taxon>
        <taxon>Telluria group</taxon>
        <taxon>Massilia</taxon>
    </lineage>
</organism>
<protein>
    <submittedName>
        <fullName evidence="1">Uncharacterized protein</fullName>
    </submittedName>
</protein>
<comment type="caution">
    <text evidence="1">The sequence shown here is derived from an EMBL/GenBank/DDBJ whole genome shotgun (WGS) entry which is preliminary data.</text>
</comment>
<dbReference type="Gene3D" id="2.60.40.2970">
    <property type="match status" value="1"/>
</dbReference>
<proteinExistence type="predicted"/>
<reference evidence="1 2" key="1">
    <citation type="submission" date="2020-08" db="EMBL/GenBank/DDBJ databases">
        <title>The Agave Microbiome: Exploring the role of microbial communities in plant adaptations to desert environments.</title>
        <authorList>
            <person name="Partida-Martinez L.P."/>
        </authorList>
    </citation>
    <scope>NUCLEOTIDE SEQUENCE [LARGE SCALE GENOMIC DNA]</scope>
    <source>
        <strain evidence="1 2">AT3.2</strain>
    </source>
</reference>
<sequence>MHVKRSSPAAKLAMVLALVGVVGVVKAVEAKVNVQHRLEVETGAGKVKVRVLIENRGDVPIWIPREIALGDDLSAPRFALSSLTDTVAYTGRMVKRGPLNAADYLEVKPQTTYLNTLDITQAYAFKPGQHSYEIRYAGPWVTDLRKLDAGGIKSSPALPVKFSHTVRMAAR</sequence>
<dbReference type="RefSeq" id="WP_183555769.1">
    <property type="nucleotide sequence ID" value="NZ_JACHBX010000003.1"/>
</dbReference>
<keyword evidence="2" id="KW-1185">Reference proteome</keyword>
<dbReference type="AlphaFoldDB" id="A0A7W9X250"/>
<name>A0A7W9X250_9BURK</name>
<evidence type="ECO:0000313" key="1">
    <source>
        <dbReference type="EMBL" id="MBB6135122.1"/>
    </source>
</evidence>